<dbReference type="Proteomes" id="UP000337189">
    <property type="component" value="Unassembled WGS sequence"/>
</dbReference>
<gene>
    <name evidence="1" type="ORF">PCO31110_01970</name>
</gene>
<evidence type="ECO:0000313" key="1">
    <source>
        <dbReference type="EMBL" id="VVD97619.1"/>
    </source>
</evidence>
<reference evidence="1 2" key="1">
    <citation type="submission" date="2019-08" db="EMBL/GenBank/DDBJ databases">
        <authorList>
            <person name="Peeters C."/>
        </authorList>
    </citation>
    <scope>NUCLEOTIDE SEQUENCE [LARGE SCALE GENOMIC DNA]</scope>
    <source>
        <strain evidence="1 2">LMG 31110</strain>
    </source>
</reference>
<dbReference type="AlphaFoldDB" id="A0A5E4UHD7"/>
<protein>
    <submittedName>
        <fullName evidence="1">Uncharacterized protein</fullName>
    </submittedName>
</protein>
<proteinExistence type="predicted"/>
<accession>A0A5E4UHD7</accession>
<dbReference type="EMBL" id="CABPSJ010000002">
    <property type="protein sequence ID" value="VVD97619.1"/>
    <property type="molecule type" value="Genomic_DNA"/>
</dbReference>
<organism evidence="1 2">
    <name type="scientific">Pandoraea communis</name>
    <dbReference type="NCBI Taxonomy" id="2508297"/>
    <lineage>
        <taxon>Bacteria</taxon>
        <taxon>Pseudomonadati</taxon>
        <taxon>Pseudomonadota</taxon>
        <taxon>Betaproteobacteria</taxon>
        <taxon>Burkholderiales</taxon>
        <taxon>Burkholderiaceae</taxon>
        <taxon>Pandoraea</taxon>
    </lineage>
</organism>
<evidence type="ECO:0000313" key="2">
    <source>
        <dbReference type="Proteomes" id="UP000337189"/>
    </source>
</evidence>
<sequence>MDESRRIKQLEGQVNALAHAWLTLVAALETQDGFDASSLQASLRERRWPQNHTVNTEARPTLAWLCEQLDEARAARLSTER</sequence>
<name>A0A5E4UHD7_9BURK</name>